<name>A0A9P8VKL1_9PEZI</name>
<dbReference type="Gene3D" id="2.130.10.10">
    <property type="entry name" value="YVTN repeat-like/Quinoprotein amine dehydrogenase"/>
    <property type="match status" value="1"/>
</dbReference>
<dbReference type="Pfam" id="PF00400">
    <property type="entry name" value="WD40"/>
    <property type="match status" value="1"/>
</dbReference>
<dbReference type="SUPFAM" id="SSF50998">
    <property type="entry name" value="Quinoprotein alcohol dehydrogenase-like"/>
    <property type="match status" value="1"/>
</dbReference>
<evidence type="ECO:0000256" key="1">
    <source>
        <dbReference type="SAM" id="MobiDB-lite"/>
    </source>
</evidence>
<dbReference type="Proteomes" id="UP000770015">
    <property type="component" value="Unassembled WGS sequence"/>
</dbReference>
<protein>
    <submittedName>
        <fullName evidence="2">Uncharacterized protein</fullName>
    </submittedName>
</protein>
<gene>
    <name evidence="2" type="ORF">F5X68DRAFT_227989</name>
</gene>
<feature type="compositionally biased region" description="Basic and acidic residues" evidence="1">
    <location>
        <begin position="100"/>
        <end position="114"/>
    </location>
</feature>
<dbReference type="AlphaFoldDB" id="A0A9P8VKL1"/>
<evidence type="ECO:0000313" key="2">
    <source>
        <dbReference type="EMBL" id="KAH6693581.1"/>
    </source>
</evidence>
<organism evidence="2 3">
    <name type="scientific">Plectosphaerella plurivora</name>
    <dbReference type="NCBI Taxonomy" id="936078"/>
    <lineage>
        <taxon>Eukaryota</taxon>
        <taxon>Fungi</taxon>
        <taxon>Dikarya</taxon>
        <taxon>Ascomycota</taxon>
        <taxon>Pezizomycotina</taxon>
        <taxon>Sordariomycetes</taxon>
        <taxon>Hypocreomycetidae</taxon>
        <taxon>Glomerellales</taxon>
        <taxon>Plectosphaerellaceae</taxon>
        <taxon>Plectosphaerella</taxon>
    </lineage>
</organism>
<dbReference type="EMBL" id="JAGSXJ010000003">
    <property type="protein sequence ID" value="KAH6693581.1"/>
    <property type="molecule type" value="Genomic_DNA"/>
</dbReference>
<proteinExistence type="predicted"/>
<accession>A0A9P8VKL1</accession>
<sequence>MVLHQDATIVRFFLTEEKAVENSETLAREMVVSHDGNLVLTSDKGGTLSLWSLPKFQLVYRLPHEEFVRDLAFNPDSHRFYDIRGAICNVWEPDALLRQDGDDHEETSSNDKSSDTAFSGPSGEKVRKLYSHANTAAVIASSWSPTGKYVASSDDNGRIVTKRLAKKEDGTWAVYPCLNFRDEDPAYHFVFNPAEKIMLISFAQSDRAWNLKTKLEIWRRERDQGLGVRWINHPLNKNLLLLRIEHDRTTIHEWIEQDNTPATVPPDRQPPENKKSNIAEILPGISPDTRVAGKQLRLDVLHTESLGNKAGKTMIPQELENISRFVRRFLGCYKDYVVFLNHEFWVCTWPLGAADEAPKTHFFLPRDCIDPSSLNFVTFGEGGTIFFTKNGEIVVVQNGLKL</sequence>
<dbReference type="InterPro" id="IPR001680">
    <property type="entry name" value="WD40_rpt"/>
</dbReference>
<dbReference type="OrthoDB" id="1658288at2759"/>
<comment type="caution">
    <text evidence="2">The sequence shown here is derived from an EMBL/GenBank/DDBJ whole genome shotgun (WGS) entry which is preliminary data.</text>
</comment>
<dbReference type="InterPro" id="IPR015943">
    <property type="entry name" value="WD40/YVTN_repeat-like_dom_sf"/>
</dbReference>
<feature type="region of interest" description="Disordered" evidence="1">
    <location>
        <begin position="100"/>
        <end position="123"/>
    </location>
</feature>
<dbReference type="InterPro" id="IPR011047">
    <property type="entry name" value="Quinoprotein_ADH-like_sf"/>
</dbReference>
<keyword evidence="3" id="KW-1185">Reference proteome</keyword>
<reference evidence="2" key="1">
    <citation type="journal article" date="2021" name="Nat. Commun.">
        <title>Genetic determinants of endophytism in the Arabidopsis root mycobiome.</title>
        <authorList>
            <person name="Mesny F."/>
            <person name="Miyauchi S."/>
            <person name="Thiergart T."/>
            <person name="Pickel B."/>
            <person name="Atanasova L."/>
            <person name="Karlsson M."/>
            <person name="Huettel B."/>
            <person name="Barry K.W."/>
            <person name="Haridas S."/>
            <person name="Chen C."/>
            <person name="Bauer D."/>
            <person name="Andreopoulos W."/>
            <person name="Pangilinan J."/>
            <person name="LaButti K."/>
            <person name="Riley R."/>
            <person name="Lipzen A."/>
            <person name="Clum A."/>
            <person name="Drula E."/>
            <person name="Henrissat B."/>
            <person name="Kohler A."/>
            <person name="Grigoriev I.V."/>
            <person name="Martin F.M."/>
            <person name="Hacquard S."/>
        </authorList>
    </citation>
    <scope>NUCLEOTIDE SEQUENCE</scope>
    <source>
        <strain evidence="2">MPI-SDFR-AT-0117</strain>
    </source>
</reference>
<evidence type="ECO:0000313" key="3">
    <source>
        <dbReference type="Proteomes" id="UP000770015"/>
    </source>
</evidence>